<keyword evidence="2" id="KW-1185">Reference proteome</keyword>
<gene>
    <name evidence="1" type="ORF">F0562_026604</name>
</gene>
<protein>
    <submittedName>
        <fullName evidence="1">Uncharacterized protein</fullName>
    </submittedName>
</protein>
<evidence type="ECO:0000313" key="2">
    <source>
        <dbReference type="Proteomes" id="UP000325577"/>
    </source>
</evidence>
<organism evidence="1 2">
    <name type="scientific">Nyssa sinensis</name>
    <dbReference type="NCBI Taxonomy" id="561372"/>
    <lineage>
        <taxon>Eukaryota</taxon>
        <taxon>Viridiplantae</taxon>
        <taxon>Streptophyta</taxon>
        <taxon>Embryophyta</taxon>
        <taxon>Tracheophyta</taxon>
        <taxon>Spermatophyta</taxon>
        <taxon>Magnoliopsida</taxon>
        <taxon>eudicotyledons</taxon>
        <taxon>Gunneridae</taxon>
        <taxon>Pentapetalae</taxon>
        <taxon>asterids</taxon>
        <taxon>Cornales</taxon>
        <taxon>Nyssaceae</taxon>
        <taxon>Nyssa</taxon>
    </lineage>
</organism>
<dbReference type="AlphaFoldDB" id="A0A5J5BDE3"/>
<accession>A0A5J5BDE3</accession>
<evidence type="ECO:0000313" key="1">
    <source>
        <dbReference type="EMBL" id="KAA8539912.1"/>
    </source>
</evidence>
<sequence>MVLVWNIHFRGGLAWESSNKSLIFNHSNITTRAILPIYIVYFPGSELGLSFSMAFRYLPIYTRISSIFSEHDLILF</sequence>
<reference evidence="1 2" key="1">
    <citation type="submission" date="2019-09" db="EMBL/GenBank/DDBJ databases">
        <title>A chromosome-level genome assembly of the Chinese tupelo Nyssa sinensis.</title>
        <authorList>
            <person name="Yang X."/>
            <person name="Kang M."/>
            <person name="Yang Y."/>
            <person name="Xiong H."/>
            <person name="Wang M."/>
            <person name="Zhang Z."/>
            <person name="Wang Z."/>
            <person name="Wu H."/>
            <person name="Ma T."/>
            <person name="Liu J."/>
            <person name="Xi Z."/>
        </authorList>
    </citation>
    <scope>NUCLEOTIDE SEQUENCE [LARGE SCALE GENOMIC DNA]</scope>
    <source>
        <strain evidence="1">J267</strain>
        <tissue evidence="1">Leaf</tissue>
    </source>
</reference>
<dbReference type="Proteomes" id="UP000325577">
    <property type="component" value="Linkage Group LG14"/>
</dbReference>
<name>A0A5J5BDE3_9ASTE</name>
<dbReference type="EMBL" id="CM018037">
    <property type="protein sequence ID" value="KAA8539912.1"/>
    <property type="molecule type" value="Genomic_DNA"/>
</dbReference>
<dbReference type="OrthoDB" id="907479at2759"/>
<proteinExistence type="predicted"/>